<evidence type="ECO:0000313" key="2">
    <source>
        <dbReference type="Proteomes" id="UP001174136"/>
    </source>
</evidence>
<keyword evidence="2" id="KW-1185">Reference proteome</keyword>
<proteinExistence type="predicted"/>
<dbReference type="PANTHER" id="PTHR33332">
    <property type="entry name" value="REVERSE TRANSCRIPTASE DOMAIN-CONTAINING PROTEIN"/>
    <property type="match status" value="1"/>
</dbReference>
<evidence type="ECO:0000313" key="1">
    <source>
        <dbReference type="EMBL" id="KAK0145058.1"/>
    </source>
</evidence>
<organism evidence="1 2">
    <name type="scientific">Merluccius polli</name>
    <name type="common">Benguela hake</name>
    <name type="synonym">Merluccius cadenati</name>
    <dbReference type="NCBI Taxonomy" id="89951"/>
    <lineage>
        <taxon>Eukaryota</taxon>
        <taxon>Metazoa</taxon>
        <taxon>Chordata</taxon>
        <taxon>Craniata</taxon>
        <taxon>Vertebrata</taxon>
        <taxon>Euteleostomi</taxon>
        <taxon>Actinopterygii</taxon>
        <taxon>Neopterygii</taxon>
        <taxon>Teleostei</taxon>
        <taxon>Neoteleostei</taxon>
        <taxon>Acanthomorphata</taxon>
        <taxon>Zeiogadaria</taxon>
        <taxon>Gadariae</taxon>
        <taxon>Gadiformes</taxon>
        <taxon>Gadoidei</taxon>
        <taxon>Merlucciidae</taxon>
        <taxon>Merluccius</taxon>
    </lineage>
</organism>
<dbReference type="EMBL" id="JAOPHQ010002895">
    <property type="protein sequence ID" value="KAK0145058.1"/>
    <property type="molecule type" value="Genomic_DNA"/>
</dbReference>
<comment type="caution">
    <text evidence="1">The sequence shown here is derived from an EMBL/GenBank/DDBJ whole genome shotgun (WGS) entry which is preliminary data.</text>
</comment>
<accession>A0AA47MR16</accession>
<dbReference type="Proteomes" id="UP001174136">
    <property type="component" value="Unassembled WGS sequence"/>
</dbReference>
<gene>
    <name evidence="1" type="ORF">N1851_016060</name>
</gene>
<dbReference type="AlphaFoldDB" id="A0AA47MR16"/>
<name>A0AA47MR16_MERPO</name>
<reference evidence="1" key="1">
    <citation type="journal article" date="2023" name="Front. Mar. Sci.">
        <title>A new Merluccius polli reference genome to investigate the effects of global change in West African waters.</title>
        <authorList>
            <person name="Mateo J.L."/>
            <person name="Blanco-Fernandez C."/>
            <person name="Garcia-Vazquez E."/>
            <person name="Machado-Schiaffino G."/>
        </authorList>
    </citation>
    <scope>NUCLEOTIDE SEQUENCE</scope>
    <source>
        <strain evidence="1">C29</strain>
        <tissue evidence="1">Fin</tissue>
    </source>
</reference>
<protein>
    <submittedName>
        <fullName evidence="1">Uncharacterized protein</fullName>
    </submittedName>
</protein>
<sequence>MYCGFGTLSSKLSSTVRNLGVTFDSHLRFDKQINNVVRTSFFQLRLLAKVKMFLSRHDLEKATHALIHSRLDYCNALYASVSQSSLSRLQLVRNAAAHLLTNTNRRVHITPVLNSLQWLPLLYRNDFKLLMFVFKALNGLAPSYLGLGLGLWNKLPAEMRLISDLGLFKSRLKTYLFRMAFNTQ</sequence>